<dbReference type="Proteomes" id="UP000316360">
    <property type="component" value="Unassembled WGS sequence"/>
</dbReference>
<dbReference type="NCBIfam" id="TIGR01439">
    <property type="entry name" value="lp_hng_hel_AbrB"/>
    <property type="match status" value="1"/>
</dbReference>
<sequence>MEVVLSPKYQIVIPREVRENLGLEKGQKFAVVVKNGVISLVPVPSLEELRGMAKGIEMREIREDEERI</sequence>
<proteinExistence type="predicted"/>
<evidence type="ECO:0000259" key="2">
    <source>
        <dbReference type="PROSITE" id="PS51740"/>
    </source>
</evidence>
<evidence type="ECO:0000313" key="4">
    <source>
        <dbReference type="Proteomes" id="UP000316360"/>
    </source>
</evidence>
<gene>
    <name evidence="3" type="ORF">E3J84_02600</name>
</gene>
<dbReference type="PROSITE" id="PS51740">
    <property type="entry name" value="SPOVT_ABRB"/>
    <property type="match status" value="1"/>
</dbReference>
<reference evidence="3 4" key="1">
    <citation type="submission" date="2019-03" db="EMBL/GenBank/DDBJ databases">
        <title>Metabolic potential of uncultured bacteria and archaea associated with petroleum seepage in deep-sea sediments.</title>
        <authorList>
            <person name="Dong X."/>
            <person name="Hubert C."/>
        </authorList>
    </citation>
    <scope>NUCLEOTIDE SEQUENCE [LARGE SCALE GENOMIC DNA]</scope>
    <source>
        <strain evidence="3">E44_bin7</strain>
    </source>
</reference>
<dbReference type="EMBL" id="SOKJ01000137">
    <property type="protein sequence ID" value="TET11646.1"/>
    <property type="molecule type" value="Genomic_DNA"/>
</dbReference>
<dbReference type="GO" id="GO:0003677">
    <property type="term" value="F:DNA binding"/>
    <property type="evidence" value="ECO:0007669"/>
    <property type="project" value="UniProtKB-UniRule"/>
</dbReference>
<dbReference type="Gene3D" id="2.10.260.10">
    <property type="match status" value="1"/>
</dbReference>
<evidence type="ECO:0000313" key="3">
    <source>
        <dbReference type="EMBL" id="TET11646.1"/>
    </source>
</evidence>
<name>A0A523S0T7_UNCAE</name>
<comment type="caution">
    <text evidence="3">The sequence shown here is derived from an EMBL/GenBank/DDBJ whole genome shotgun (WGS) entry which is preliminary data.</text>
</comment>
<keyword evidence="1 3" id="KW-0238">DNA-binding</keyword>
<dbReference type="AlphaFoldDB" id="A0A523S0T7"/>
<dbReference type="SUPFAM" id="SSF89447">
    <property type="entry name" value="AbrB/MazE/MraZ-like"/>
    <property type="match status" value="1"/>
</dbReference>
<evidence type="ECO:0000256" key="1">
    <source>
        <dbReference type="PROSITE-ProRule" id="PRU01076"/>
    </source>
</evidence>
<organism evidence="3 4">
    <name type="scientific">Aerophobetes bacterium</name>
    <dbReference type="NCBI Taxonomy" id="2030807"/>
    <lineage>
        <taxon>Bacteria</taxon>
        <taxon>Candidatus Aerophobota</taxon>
    </lineage>
</organism>
<dbReference type="SMART" id="SM00966">
    <property type="entry name" value="SpoVT_AbrB"/>
    <property type="match status" value="1"/>
</dbReference>
<accession>A0A523S0T7</accession>
<dbReference type="InterPro" id="IPR037914">
    <property type="entry name" value="SpoVT-AbrB_sf"/>
</dbReference>
<protein>
    <submittedName>
        <fullName evidence="3">AbrB/MazE/SpoVT family DNA-binding domain-containing protein</fullName>
    </submittedName>
</protein>
<dbReference type="InterPro" id="IPR007159">
    <property type="entry name" value="SpoVT-AbrB_dom"/>
</dbReference>
<feature type="domain" description="SpoVT-AbrB" evidence="2">
    <location>
        <begin position="1"/>
        <end position="45"/>
    </location>
</feature>
<dbReference type="Pfam" id="PF04014">
    <property type="entry name" value="MazE_antitoxin"/>
    <property type="match status" value="1"/>
</dbReference>